<reference evidence="2" key="1">
    <citation type="submission" date="2021-02" db="EMBL/GenBank/DDBJ databases">
        <authorList>
            <person name="Nowell W R."/>
        </authorList>
    </citation>
    <scope>NUCLEOTIDE SEQUENCE</scope>
</reference>
<comment type="caution">
    <text evidence="2">The sequence shown here is derived from an EMBL/GenBank/DDBJ whole genome shotgun (WGS) entry which is preliminary data.</text>
</comment>
<evidence type="ECO:0000313" key="3">
    <source>
        <dbReference type="Proteomes" id="UP000682733"/>
    </source>
</evidence>
<protein>
    <submittedName>
        <fullName evidence="2">Uncharacterized protein</fullName>
    </submittedName>
</protein>
<dbReference type="Gene3D" id="3.40.50.150">
    <property type="entry name" value="Vaccinia Virus protein VP39"/>
    <property type="match status" value="1"/>
</dbReference>
<feature type="non-terminal residue" evidence="2">
    <location>
        <position position="1"/>
    </location>
</feature>
<dbReference type="EMBL" id="CAJNOK010011689">
    <property type="protein sequence ID" value="CAF1146043.1"/>
    <property type="molecule type" value="Genomic_DNA"/>
</dbReference>
<proteinExistence type="predicted"/>
<dbReference type="Proteomes" id="UP000677228">
    <property type="component" value="Unassembled WGS sequence"/>
</dbReference>
<sequence>MTSSQEDVNFIKCVIEIVKYFDIIVDDSSHMMEQQITSIKTLIRAVRSGGLYIIEDLLTSYMPNYHDLTDETWSRL</sequence>
<evidence type="ECO:0000313" key="1">
    <source>
        <dbReference type="EMBL" id="CAF1146043.1"/>
    </source>
</evidence>
<gene>
    <name evidence="1" type="ORF">OVA965_LOCUS21364</name>
    <name evidence="2" type="ORF">TMI583_LOCUS22004</name>
</gene>
<name>A0A8S2MJG7_9BILA</name>
<dbReference type="InterPro" id="IPR029063">
    <property type="entry name" value="SAM-dependent_MTases_sf"/>
</dbReference>
<dbReference type="AlphaFoldDB" id="A0A8S2MJG7"/>
<evidence type="ECO:0000313" key="2">
    <source>
        <dbReference type="EMBL" id="CAF3947728.1"/>
    </source>
</evidence>
<accession>A0A8S2MJG7</accession>
<dbReference type="EMBL" id="CAJOBA010028854">
    <property type="protein sequence ID" value="CAF3947728.1"/>
    <property type="molecule type" value="Genomic_DNA"/>
</dbReference>
<organism evidence="2 3">
    <name type="scientific">Didymodactylos carnosus</name>
    <dbReference type="NCBI Taxonomy" id="1234261"/>
    <lineage>
        <taxon>Eukaryota</taxon>
        <taxon>Metazoa</taxon>
        <taxon>Spiralia</taxon>
        <taxon>Gnathifera</taxon>
        <taxon>Rotifera</taxon>
        <taxon>Eurotatoria</taxon>
        <taxon>Bdelloidea</taxon>
        <taxon>Philodinida</taxon>
        <taxon>Philodinidae</taxon>
        <taxon>Didymodactylos</taxon>
    </lineage>
</organism>
<dbReference type="SUPFAM" id="SSF53335">
    <property type="entry name" value="S-adenosyl-L-methionine-dependent methyltransferases"/>
    <property type="match status" value="1"/>
</dbReference>
<dbReference type="Proteomes" id="UP000682733">
    <property type="component" value="Unassembled WGS sequence"/>
</dbReference>